<dbReference type="EMBL" id="CAEQ01001963">
    <property type="protein sequence ID" value="CCD15603.1"/>
    <property type="molecule type" value="Genomic_DNA"/>
</dbReference>
<dbReference type="Proteomes" id="UP000000702">
    <property type="component" value="Unassembled WGS sequence"/>
</dbReference>
<evidence type="ECO:0000313" key="1">
    <source>
        <dbReference type="EMBL" id="CCD15603.1"/>
    </source>
</evidence>
<comment type="caution">
    <text evidence="1">The sequence shown here is derived from an EMBL/GenBank/DDBJ whole genome shotgun (WGS) entry which is preliminary data.</text>
</comment>
<sequence length="145" mass="16043">MWRNYWLALGCACKFFMEPFHRPTADTLHGICMACCVPTTSAVCAMAVWLPSAYQLSGSWHLATQARNGILSKACSDVHCVFTVRYGLSYPKSHLAAPHTGRNCSILRVRQGGASQCCWELFFLTGAKWLSSEIQLCAYAKTIGK</sequence>
<proteinExistence type="predicted"/>
<gene>
    <name evidence="1" type="ORF">TCIL3000_0_60890</name>
</gene>
<reference evidence="2" key="1">
    <citation type="submission" date="2011-07" db="EMBL/GenBank/DDBJ databases">
        <title>Divergent evolution of antigenic variation in African trypanosomes.</title>
        <authorList>
            <person name="Jackson A.P."/>
            <person name="Berry A."/>
            <person name="Allison H.C."/>
            <person name="Burton P."/>
            <person name="Anderson J."/>
            <person name="Aslett M."/>
            <person name="Brown R."/>
            <person name="Corton N."/>
            <person name="Harris D."/>
            <person name="Hauser H."/>
            <person name="Gamble J."/>
            <person name="Gilderthorp R."/>
            <person name="McQuillan J."/>
            <person name="Quail M.A."/>
            <person name="Sanders M."/>
            <person name="Van Tonder A."/>
            <person name="Ginger M.L."/>
            <person name="Donelson J.E."/>
            <person name="Field M.C."/>
            <person name="Barry J.D."/>
            <person name="Berriman M."/>
            <person name="Hertz-Fowler C."/>
        </authorList>
    </citation>
    <scope>NUCLEOTIDE SEQUENCE [LARGE SCALE GENOMIC DNA]</scope>
    <source>
        <strain evidence="2">IL3000</strain>
    </source>
</reference>
<evidence type="ECO:0000313" key="2">
    <source>
        <dbReference type="Proteomes" id="UP000000702"/>
    </source>
</evidence>
<name>F9WE97_TRYCI</name>
<reference evidence="1 2" key="2">
    <citation type="journal article" date="2012" name="Proc. Natl. Acad. Sci. U.S.A.">
        <title>Antigenic diversity is generated by distinct evolutionary mechanisms in African trypanosome species.</title>
        <authorList>
            <person name="Jackson A.P."/>
            <person name="Berry A."/>
            <person name="Aslett M."/>
            <person name="Allison H.C."/>
            <person name="Burton P."/>
            <person name="Vavrova-Anderson J."/>
            <person name="Brown R."/>
            <person name="Browne H."/>
            <person name="Corton N."/>
            <person name="Hauser H."/>
            <person name="Gamble J."/>
            <person name="Gilderthorp R."/>
            <person name="Marcello L."/>
            <person name="McQuillan J."/>
            <person name="Otto T.D."/>
            <person name="Quail M.A."/>
            <person name="Sanders M.J."/>
            <person name="van Tonder A."/>
            <person name="Ginger M.L."/>
            <person name="Field M.C."/>
            <person name="Barry J.D."/>
            <person name="Hertz-Fowler C."/>
            <person name="Berriman M."/>
        </authorList>
    </citation>
    <scope>NUCLEOTIDE SEQUENCE [LARGE SCALE GENOMIC DNA]</scope>
    <source>
        <strain evidence="1 2">IL3000</strain>
    </source>
</reference>
<organism evidence="1 2">
    <name type="scientific">Trypanosoma congolense (strain IL3000)</name>
    <dbReference type="NCBI Taxonomy" id="1068625"/>
    <lineage>
        <taxon>Eukaryota</taxon>
        <taxon>Discoba</taxon>
        <taxon>Euglenozoa</taxon>
        <taxon>Kinetoplastea</taxon>
        <taxon>Metakinetoplastina</taxon>
        <taxon>Trypanosomatida</taxon>
        <taxon>Trypanosomatidae</taxon>
        <taxon>Trypanosoma</taxon>
        <taxon>Nannomonas</taxon>
    </lineage>
</organism>
<keyword evidence="2" id="KW-1185">Reference proteome</keyword>
<dbReference type="AlphaFoldDB" id="F9WE97"/>
<accession>F9WE97</accession>
<protein>
    <submittedName>
        <fullName evidence="1">Uncharacterized protein</fullName>
    </submittedName>
</protein>